<protein>
    <recommendedName>
        <fullName evidence="2">HTH merR-type domain-containing protein</fullName>
    </recommendedName>
</protein>
<gene>
    <name evidence="1" type="ORF">P8935_01530</name>
</gene>
<evidence type="ECO:0000313" key="1">
    <source>
        <dbReference type="EMBL" id="XBH18024.1"/>
    </source>
</evidence>
<accession>A0AAU7DL15</accession>
<reference evidence="1" key="1">
    <citation type="submission" date="2023-03" db="EMBL/GenBank/DDBJ databases">
        <title>Edaphobacter sp.</title>
        <authorList>
            <person name="Huber K.J."/>
            <person name="Papendorf J."/>
            <person name="Pilke C."/>
            <person name="Bunk B."/>
            <person name="Sproeer C."/>
            <person name="Pester M."/>
        </authorList>
    </citation>
    <scope>NUCLEOTIDE SEQUENCE</scope>
    <source>
        <strain evidence="1">DSM 110680</strain>
    </source>
</reference>
<name>A0AAU7DL15_9BACT</name>
<sequence length="235" mass="26731">MVVPEENKLTGPGWTVDELIATAEQIMSSDPKLFDSNKELNVRLIRDYVVREFIPRPERVGREARFGLDHLVQLLAVRLLLRSQKWSLPAIKASFTTTSSEDLLNGLLAPVRSRIESEFRKTTVQVQSRSRGVTETARTPELNAAQLLIEQFKKPKRPQAKALDMPLFSRASRAIPSPSGMATQRTSDISRKMHVELEPWCEVVIDAQRMKSLTREEVERLGEALKSRLRDETAR</sequence>
<dbReference type="AlphaFoldDB" id="A0AAU7DL15"/>
<dbReference type="RefSeq" id="WP_348263250.1">
    <property type="nucleotide sequence ID" value="NZ_CP121196.1"/>
</dbReference>
<proteinExistence type="predicted"/>
<dbReference type="EMBL" id="CP121196">
    <property type="protein sequence ID" value="XBH18024.1"/>
    <property type="molecule type" value="Genomic_DNA"/>
</dbReference>
<evidence type="ECO:0008006" key="2">
    <source>
        <dbReference type="Google" id="ProtNLM"/>
    </source>
</evidence>
<organism evidence="1">
    <name type="scientific">Telmatobacter sp. DSM 110680</name>
    <dbReference type="NCBI Taxonomy" id="3036704"/>
    <lineage>
        <taxon>Bacteria</taxon>
        <taxon>Pseudomonadati</taxon>
        <taxon>Acidobacteriota</taxon>
        <taxon>Terriglobia</taxon>
        <taxon>Terriglobales</taxon>
        <taxon>Acidobacteriaceae</taxon>
        <taxon>Telmatobacter</taxon>
    </lineage>
</organism>